<accession>A0A6J8A7X7</accession>
<evidence type="ECO:0000313" key="2">
    <source>
        <dbReference type="EMBL" id="CAC5362603.1"/>
    </source>
</evidence>
<name>A0A6J8A7X7_MYTCO</name>
<evidence type="ECO:0000313" key="3">
    <source>
        <dbReference type="Proteomes" id="UP000507470"/>
    </source>
</evidence>
<evidence type="ECO:0000256" key="1">
    <source>
        <dbReference type="SAM" id="MobiDB-lite"/>
    </source>
</evidence>
<protein>
    <submittedName>
        <fullName evidence="2">Uncharacterized protein</fullName>
    </submittedName>
</protein>
<organism evidence="2 3">
    <name type="scientific">Mytilus coruscus</name>
    <name type="common">Sea mussel</name>
    <dbReference type="NCBI Taxonomy" id="42192"/>
    <lineage>
        <taxon>Eukaryota</taxon>
        <taxon>Metazoa</taxon>
        <taxon>Spiralia</taxon>
        <taxon>Lophotrochozoa</taxon>
        <taxon>Mollusca</taxon>
        <taxon>Bivalvia</taxon>
        <taxon>Autobranchia</taxon>
        <taxon>Pteriomorphia</taxon>
        <taxon>Mytilida</taxon>
        <taxon>Mytiloidea</taxon>
        <taxon>Mytilidae</taxon>
        <taxon>Mytilinae</taxon>
        <taxon>Mytilus</taxon>
    </lineage>
</organism>
<dbReference type="EMBL" id="CACVKT020000743">
    <property type="protein sequence ID" value="CAC5362603.1"/>
    <property type="molecule type" value="Genomic_DNA"/>
</dbReference>
<dbReference type="AlphaFoldDB" id="A0A6J8A7X7"/>
<feature type="compositionally biased region" description="Acidic residues" evidence="1">
    <location>
        <begin position="115"/>
        <end position="128"/>
    </location>
</feature>
<gene>
    <name evidence="2" type="ORF">MCOR_4329</name>
</gene>
<feature type="region of interest" description="Disordered" evidence="1">
    <location>
        <begin position="110"/>
        <end position="135"/>
    </location>
</feature>
<dbReference type="Proteomes" id="UP000507470">
    <property type="component" value="Unassembled WGS sequence"/>
</dbReference>
<sequence length="193" mass="21326">MNNDINDKVFEATIENANVGGGAMDASAVIQDRVSEVPLIPDVYNILLQNQILMQNMMKKLTKSATISRAPAPVLKKHNNYYDDYQSQLDNLFDVNNNKSAHSEQLYSDISSAESNDESVFDSDDDCTGDDKLADIGSKKNKIENDNVLESMKGFTSTEEKSGPKINNALAAYMNQGLPTRPNLPKNTTNLQM</sequence>
<dbReference type="OrthoDB" id="10557753at2759"/>
<reference evidence="2 3" key="1">
    <citation type="submission" date="2020-06" db="EMBL/GenBank/DDBJ databases">
        <authorList>
            <person name="Li R."/>
            <person name="Bekaert M."/>
        </authorList>
    </citation>
    <scope>NUCLEOTIDE SEQUENCE [LARGE SCALE GENOMIC DNA]</scope>
    <source>
        <strain evidence="3">wild</strain>
    </source>
</reference>
<proteinExistence type="predicted"/>
<keyword evidence="3" id="KW-1185">Reference proteome</keyword>